<evidence type="ECO:0000313" key="3">
    <source>
        <dbReference type="Proteomes" id="UP000243217"/>
    </source>
</evidence>
<keyword evidence="2" id="KW-0645">Protease</keyword>
<dbReference type="OrthoDB" id="115278at2759"/>
<dbReference type="GO" id="GO:0006508">
    <property type="term" value="P:proteolysis"/>
    <property type="evidence" value="ECO:0007669"/>
    <property type="project" value="UniProtKB-KW"/>
</dbReference>
<evidence type="ECO:0000259" key="1">
    <source>
        <dbReference type="Pfam" id="PF08386"/>
    </source>
</evidence>
<dbReference type="InterPro" id="IPR013595">
    <property type="entry name" value="Pept_S33_TAP-like_C"/>
</dbReference>
<dbReference type="Pfam" id="PF08386">
    <property type="entry name" value="Abhydrolase_4"/>
    <property type="match status" value="1"/>
</dbReference>
<reference evidence="2 3" key="1">
    <citation type="journal article" date="2014" name="Genome Biol. Evol.">
        <title>The secreted proteins of Achlya hypogyna and Thraustotheca clavata identify the ancestral oomycete secretome and reveal gene acquisitions by horizontal gene transfer.</title>
        <authorList>
            <person name="Misner I."/>
            <person name="Blouin N."/>
            <person name="Leonard G."/>
            <person name="Richards T.A."/>
            <person name="Lane C.E."/>
        </authorList>
    </citation>
    <scope>NUCLEOTIDE SEQUENCE [LARGE SCALE GENOMIC DNA]</scope>
    <source>
        <strain evidence="2 3">ATCC 34112</strain>
    </source>
</reference>
<sequence length="285" mass="31795">GAWVRDVVGVDDKDPPSYAARWLFGMLFGSGELRNAFQTLFAVMRRCSDDDLDMLESSVELYIQGNGLLNADIRSDYDSLILYYVILSSEHQLFYTPVPTLRTLQSYFGAQIGTNPIYRDFMPYCLFTNSQDPACKEQNYQTTTGFVYKPDSYFNKTAKLPTSLLVLNGALDPITPDDQAKYQFDQYQATNKLFVNISDASHSVVDNKCGYKIYISYLMNDGNTAKVDTSCMADRVANLTLSSSLSEEIFGASNIDKGQSNRSNSGASTRLTLFAFVCIAIFLVA</sequence>
<name>A0A1V9ZZL9_9STRA</name>
<dbReference type="SUPFAM" id="SSF53474">
    <property type="entry name" value="alpha/beta-Hydrolases"/>
    <property type="match status" value="1"/>
</dbReference>
<dbReference type="Proteomes" id="UP000243217">
    <property type="component" value="Unassembled WGS sequence"/>
</dbReference>
<proteinExistence type="predicted"/>
<keyword evidence="2" id="KW-0378">Hydrolase</keyword>
<keyword evidence="3" id="KW-1185">Reference proteome</keyword>
<comment type="caution">
    <text evidence="2">The sequence shown here is derived from an EMBL/GenBank/DDBJ whole genome shotgun (WGS) entry which is preliminary data.</text>
</comment>
<feature type="non-terminal residue" evidence="2">
    <location>
        <position position="1"/>
    </location>
</feature>
<feature type="domain" description="Peptidase S33 tripeptidyl aminopeptidase-like C-terminal" evidence="1">
    <location>
        <begin position="151"/>
        <end position="231"/>
    </location>
</feature>
<organism evidence="2 3">
    <name type="scientific">Thraustotheca clavata</name>
    <dbReference type="NCBI Taxonomy" id="74557"/>
    <lineage>
        <taxon>Eukaryota</taxon>
        <taxon>Sar</taxon>
        <taxon>Stramenopiles</taxon>
        <taxon>Oomycota</taxon>
        <taxon>Saprolegniomycetes</taxon>
        <taxon>Saprolegniales</taxon>
        <taxon>Achlyaceae</taxon>
        <taxon>Thraustotheca</taxon>
    </lineage>
</organism>
<protein>
    <submittedName>
        <fullName evidence="2">Serine protease family S33</fullName>
    </submittedName>
</protein>
<dbReference type="AlphaFoldDB" id="A0A1V9ZZL9"/>
<accession>A0A1V9ZZL9</accession>
<gene>
    <name evidence="2" type="ORF">THRCLA_04211</name>
</gene>
<dbReference type="GO" id="GO:0008233">
    <property type="term" value="F:peptidase activity"/>
    <property type="evidence" value="ECO:0007669"/>
    <property type="project" value="UniProtKB-KW"/>
</dbReference>
<dbReference type="InterPro" id="IPR029058">
    <property type="entry name" value="AB_hydrolase_fold"/>
</dbReference>
<dbReference type="EMBL" id="JNBS01000879">
    <property type="protein sequence ID" value="OQS03483.1"/>
    <property type="molecule type" value="Genomic_DNA"/>
</dbReference>
<dbReference type="STRING" id="74557.A0A1V9ZZL9"/>
<evidence type="ECO:0000313" key="2">
    <source>
        <dbReference type="EMBL" id="OQS03483.1"/>
    </source>
</evidence>